<comment type="caution">
    <text evidence="2">The sequence shown here is derived from an EMBL/GenBank/DDBJ whole genome shotgun (WGS) entry which is preliminary data.</text>
</comment>
<accession>A0ABW5C7J5</accession>
<dbReference type="InterPro" id="IPR032722">
    <property type="entry name" value="Deaminase_XOO_2897"/>
</dbReference>
<protein>
    <submittedName>
        <fullName evidence="2">Nucleic acid/nucleotide deaminase domain-containing protein</fullName>
    </submittedName>
</protein>
<name>A0ABW5C7J5_9PROT</name>
<dbReference type="RefSeq" id="WP_377314599.1">
    <property type="nucleotide sequence ID" value="NZ_JBHUIY010000004.1"/>
</dbReference>
<evidence type="ECO:0000256" key="1">
    <source>
        <dbReference type="SAM" id="MobiDB-lite"/>
    </source>
</evidence>
<gene>
    <name evidence="2" type="ORF">ACFSNB_03640</name>
</gene>
<sequence>MALTLQPKPGAALPLFRFAGVAGRFEVLQLAKAPAAAVVPPRFVRVHFSSHPAAESAREIRSRGEANGRNIATVNFKVLSTGVKMIHSEISDGVHSERLIHDWLELKYSGNYEVIWLYTELEPCGVDYHNCREKVRKWFPMAEIYYSIIYPSFDDVSDDDKALSAPARAKKRVEKAKRRRKRSSALLKRLQTTMSSRARKRIRLNDPISIDDFHPALNVPYSPSRKDSSKSPGVML</sequence>
<evidence type="ECO:0000313" key="2">
    <source>
        <dbReference type="EMBL" id="MFD2232891.1"/>
    </source>
</evidence>
<keyword evidence="3" id="KW-1185">Reference proteome</keyword>
<proteinExistence type="predicted"/>
<evidence type="ECO:0000313" key="3">
    <source>
        <dbReference type="Proteomes" id="UP001597296"/>
    </source>
</evidence>
<feature type="region of interest" description="Disordered" evidence="1">
    <location>
        <begin position="210"/>
        <end position="236"/>
    </location>
</feature>
<reference evidence="3" key="1">
    <citation type="journal article" date="2019" name="Int. J. Syst. Evol. Microbiol.">
        <title>The Global Catalogue of Microorganisms (GCM) 10K type strain sequencing project: providing services to taxonomists for standard genome sequencing and annotation.</title>
        <authorList>
            <consortium name="The Broad Institute Genomics Platform"/>
            <consortium name="The Broad Institute Genome Sequencing Center for Infectious Disease"/>
            <person name="Wu L."/>
            <person name="Ma J."/>
        </authorList>
    </citation>
    <scope>NUCLEOTIDE SEQUENCE [LARGE SCALE GENOMIC DNA]</scope>
    <source>
        <strain evidence="3">KCTC 15012</strain>
    </source>
</reference>
<dbReference type="Pfam" id="PF14440">
    <property type="entry name" value="XOO_2897-deam"/>
    <property type="match status" value="1"/>
</dbReference>
<organism evidence="2 3">
    <name type="scientific">Phaeospirillum tilakii</name>
    <dbReference type="NCBI Taxonomy" id="741673"/>
    <lineage>
        <taxon>Bacteria</taxon>
        <taxon>Pseudomonadati</taxon>
        <taxon>Pseudomonadota</taxon>
        <taxon>Alphaproteobacteria</taxon>
        <taxon>Rhodospirillales</taxon>
        <taxon>Rhodospirillaceae</taxon>
        <taxon>Phaeospirillum</taxon>
    </lineage>
</organism>
<dbReference type="Proteomes" id="UP001597296">
    <property type="component" value="Unassembled WGS sequence"/>
</dbReference>
<dbReference type="EMBL" id="JBHUIY010000004">
    <property type="protein sequence ID" value="MFD2232891.1"/>
    <property type="molecule type" value="Genomic_DNA"/>
</dbReference>